<keyword evidence="3" id="KW-0812">Transmembrane</keyword>
<proteinExistence type="predicted"/>
<keyword evidence="5" id="KW-1185">Reference proteome</keyword>
<organism evidence="4 5">
    <name type="scientific">Ignelater luminosus</name>
    <name type="common">Cucubano</name>
    <name type="synonym">Pyrophorus luminosus</name>
    <dbReference type="NCBI Taxonomy" id="2038154"/>
    <lineage>
        <taxon>Eukaryota</taxon>
        <taxon>Metazoa</taxon>
        <taxon>Ecdysozoa</taxon>
        <taxon>Arthropoda</taxon>
        <taxon>Hexapoda</taxon>
        <taxon>Insecta</taxon>
        <taxon>Pterygota</taxon>
        <taxon>Neoptera</taxon>
        <taxon>Endopterygota</taxon>
        <taxon>Coleoptera</taxon>
        <taxon>Polyphaga</taxon>
        <taxon>Elateriformia</taxon>
        <taxon>Elateroidea</taxon>
        <taxon>Elateridae</taxon>
        <taxon>Agrypninae</taxon>
        <taxon>Pyrophorini</taxon>
        <taxon>Ignelater</taxon>
    </lineage>
</organism>
<keyword evidence="3" id="KW-0472">Membrane</keyword>
<accession>A0A8K0DKX7</accession>
<dbReference type="EMBL" id="VTPC01000020">
    <property type="protein sequence ID" value="KAF2906101.1"/>
    <property type="molecule type" value="Genomic_DNA"/>
</dbReference>
<evidence type="ECO:0000256" key="3">
    <source>
        <dbReference type="SAM" id="Phobius"/>
    </source>
</evidence>
<dbReference type="Gene3D" id="1.10.10.60">
    <property type="entry name" value="Homeodomain-like"/>
    <property type="match status" value="1"/>
</dbReference>
<dbReference type="AlphaFoldDB" id="A0A8K0DKX7"/>
<feature type="region of interest" description="Disordered" evidence="2">
    <location>
        <begin position="204"/>
        <end position="245"/>
    </location>
</feature>
<dbReference type="Proteomes" id="UP000801492">
    <property type="component" value="Unassembled WGS sequence"/>
</dbReference>
<gene>
    <name evidence="4" type="ORF">ILUMI_00072</name>
</gene>
<comment type="subcellular location">
    <subcellularLocation>
        <location evidence="1">Nucleus</location>
    </subcellularLocation>
</comment>
<dbReference type="SUPFAM" id="SSF46689">
    <property type="entry name" value="Homeodomain-like"/>
    <property type="match status" value="1"/>
</dbReference>
<evidence type="ECO:0000313" key="4">
    <source>
        <dbReference type="EMBL" id="KAF2906101.1"/>
    </source>
</evidence>
<reference evidence="4" key="1">
    <citation type="submission" date="2019-08" db="EMBL/GenBank/DDBJ databases">
        <title>The genome of the North American firefly Photinus pyralis.</title>
        <authorList>
            <consortium name="Photinus pyralis genome working group"/>
            <person name="Fallon T.R."/>
            <person name="Sander Lower S.E."/>
            <person name="Weng J.-K."/>
        </authorList>
    </citation>
    <scope>NUCLEOTIDE SEQUENCE</scope>
    <source>
        <strain evidence="4">TRF0915ILg1</strain>
        <tissue evidence="4">Whole body</tissue>
    </source>
</reference>
<keyword evidence="3" id="KW-1133">Transmembrane helix</keyword>
<evidence type="ECO:0008006" key="6">
    <source>
        <dbReference type="Google" id="ProtNLM"/>
    </source>
</evidence>
<comment type="caution">
    <text evidence="4">The sequence shown here is derived from an EMBL/GenBank/DDBJ whole genome shotgun (WGS) entry which is preliminary data.</text>
</comment>
<evidence type="ECO:0000256" key="2">
    <source>
        <dbReference type="SAM" id="MobiDB-lite"/>
    </source>
</evidence>
<dbReference type="GO" id="GO:0005634">
    <property type="term" value="C:nucleus"/>
    <property type="evidence" value="ECO:0007669"/>
    <property type="project" value="UniProtKB-SubCell"/>
</dbReference>
<evidence type="ECO:0000313" key="5">
    <source>
        <dbReference type="Proteomes" id="UP000801492"/>
    </source>
</evidence>
<feature type="compositionally biased region" description="Basic and acidic residues" evidence="2">
    <location>
        <begin position="205"/>
        <end position="215"/>
    </location>
</feature>
<evidence type="ECO:0000256" key="1">
    <source>
        <dbReference type="ARBA" id="ARBA00004123"/>
    </source>
</evidence>
<dbReference type="InterPro" id="IPR009057">
    <property type="entry name" value="Homeodomain-like_sf"/>
</dbReference>
<sequence>MGNIYQSMVAQEDVLFAAARRMCIDPDGLVRPAMPKVKKLTKYDKKHDEEGLQRALQEIKSGNFKKAVSVKYGIPKSTLQSRLGPKFTKTEPGHHPYLTKDEELKPNADSTLNSSVVEIGDVSFVNNSTIEKETDYFTSELNKIPIIFMDNPVPGESLTSNNKITILQDITLVKGTPSKTVKNLTPLNVLNHELALSLPCQNTTMKKEEPHKSISVDDTGSLTKKEAQKRKTKAKGRVEKEQQTNPLESVTSAYITYYLQGPTGQKKAYKTSHIEAKGKLSKEQKMEPLETLKNNADVHIARRAVDASHENRQVVIAGQNINLLVLIALIPEQKTILLTKEDRAAEKEGFIVQRRSKFRILRKGKLPVIQLFNKSKHLHDIPQVFNNPISTSEYTEQAEQKFITAAYSKEETGITGTTNLNDIRFQFVMVWQVRLAMLIFFLACLPPLMLCIFKSLNAKRA</sequence>
<feature type="transmembrane region" description="Helical" evidence="3">
    <location>
        <begin position="431"/>
        <end position="453"/>
    </location>
</feature>
<name>A0A8K0DKX7_IGNLU</name>
<protein>
    <recommendedName>
        <fullName evidence="6">HTH psq-type domain-containing protein</fullName>
    </recommendedName>
</protein>